<proteinExistence type="predicted"/>
<dbReference type="RefSeq" id="YP_009167746.1">
    <property type="nucleotide sequence ID" value="NC_027981.1"/>
</dbReference>
<sequence>MLICVLCFAWSLLLCACHLLALSNPLFIGSYAAFGINRKGHVATVQPPFLLPLPTALVHGIAVHWVLQGHLYLLRNQRQ</sequence>
<accession>D4HTX8</accession>
<protein>
    <submittedName>
        <fullName evidence="2">Gp39 protein</fullName>
    </submittedName>
</protein>
<keyword evidence="1" id="KW-0812">Transmembrane</keyword>
<evidence type="ECO:0000313" key="2">
    <source>
        <dbReference type="EMBL" id="CAX65020.1"/>
    </source>
</evidence>
<feature type="transmembrane region" description="Helical" evidence="1">
    <location>
        <begin position="56"/>
        <end position="74"/>
    </location>
</feature>
<dbReference type="Proteomes" id="UP000001840">
    <property type="component" value="Segment"/>
</dbReference>
<dbReference type="KEGG" id="vg:26040306"/>
<keyword evidence="3" id="KW-1185">Reference proteome</keyword>
<keyword evidence="1" id="KW-0472">Membrane</keyword>
<evidence type="ECO:0000313" key="3">
    <source>
        <dbReference type="Proteomes" id="UP000001840"/>
    </source>
</evidence>
<dbReference type="GeneID" id="26040306"/>
<organism evidence="2 3">
    <name type="scientific">Vibrio phage VP585</name>
    <dbReference type="NCBI Taxonomy" id="631719"/>
    <lineage>
        <taxon>Viruses</taxon>
        <taxon>Duplodnaviria</taxon>
        <taxon>Heunggongvirae</taxon>
        <taxon>Uroviricota</taxon>
        <taxon>Caudoviricetes</taxon>
        <taxon>Vhmlvirus</taxon>
        <taxon>Vhmlvirus VP585</taxon>
    </lineage>
</organism>
<keyword evidence="1" id="KW-1133">Transmembrane helix</keyword>
<evidence type="ECO:0000256" key="1">
    <source>
        <dbReference type="SAM" id="Phobius"/>
    </source>
</evidence>
<reference evidence="2 3" key="1">
    <citation type="journal article" date="2009" name="J. Virol.">
        <title>The linear plasmid prophage Vp58.5 of Vibrio parahaemolyticus is closely related to the integrating phage VHML and constitutes a new incompatibility group of telomere phages.</title>
        <authorList>
            <person name="Zabala B."/>
            <person name="Hammerl J.A."/>
            <person name="Espejo R.T."/>
            <person name="Hertwig S."/>
        </authorList>
    </citation>
    <scope>NUCLEOTIDE SEQUENCE [LARGE SCALE GENOMIC DNA]</scope>
</reference>
<dbReference type="EMBL" id="FN297812">
    <property type="protein sequence ID" value="CAX65020.1"/>
    <property type="molecule type" value="Genomic_DNA"/>
</dbReference>
<name>D4HTX8_9CAUD</name>